<sequence length="320" mass="35050">MTNCARSSASLAMRIVRGASRPSPFLPSRSARFMSSEPFNPKTYTPNNAMNTEVVRNLLKKSIIQDVPVKEAKTRIELAATYRLFDLAGWNENITNHISAKIVEEDGSESFLLNAYGLKYGEITASSLVKVDYDGNIKDPGVTGDLFGINDAGFVIHSAIHKARPELVSVMHCHHPPATGIACAQEGYLALAQTSHQAGPVAYHDYNGIVIDRGEQKSLTEDAGDKSIMLLRNHGVIAMGRSISEAWYEMYQFLKAAEIQIAAMTCAGGNSKHLIIPSAELAEKTHHAVHEGGFSGSEYGTKELSAYMRWLDTIDDSYRL</sequence>
<dbReference type="AlphaFoldDB" id="A0A9P8GLC5"/>
<dbReference type="NCBIfam" id="NF005451">
    <property type="entry name" value="PRK07044.1"/>
    <property type="match status" value="1"/>
</dbReference>
<organism evidence="2 3">
    <name type="scientific">Aureobasidium melanogenum</name>
    <name type="common">Aureobasidium pullulans var. melanogenum</name>
    <dbReference type="NCBI Taxonomy" id="46634"/>
    <lineage>
        <taxon>Eukaryota</taxon>
        <taxon>Fungi</taxon>
        <taxon>Dikarya</taxon>
        <taxon>Ascomycota</taxon>
        <taxon>Pezizomycotina</taxon>
        <taxon>Dothideomycetes</taxon>
        <taxon>Dothideomycetidae</taxon>
        <taxon>Dothideales</taxon>
        <taxon>Saccotheciaceae</taxon>
        <taxon>Aureobasidium</taxon>
    </lineage>
</organism>
<dbReference type="Proteomes" id="UP000767238">
    <property type="component" value="Unassembled WGS sequence"/>
</dbReference>
<dbReference type="GO" id="GO:0051015">
    <property type="term" value="F:actin filament binding"/>
    <property type="evidence" value="ECO:0007669"/>
    <property type="project" value="TreeGrafter"/>
</dbReference>
<evidence type="ECO:0000313" key="3">
    <source>
        <dbReference type="Proteomes" id="UP000767238"/>
    </source>
</evidence>
<evidence type="ECO:0000313" key="2">
    <source>
        <dbReference type="EMBL" id="KAH0229712.1"/>
    </source>
</evidence>
<name>A0A9P8GLC5_AURME</name>
<dbReference type="SUPFAM" id="SSF53639">
    <property type="entry name" value="AraD/HMP-PK domain-like"/>
    <property type="match status" value="1"/>
</dbReference>
<reference evidence="2" key="1">
    <citation type="journal article" date="2021" name="J Fungi (Basel)">
        <title>Virulence traits and population genomics of the black yeast Aureobasidium melanogenum.</title>
        <authorList>
            <person name="Cernosa A."/>
            <person name="Sun X."/>
            <person name="Gostincar C."/>
            <person name="Fang C."/>
            <person name="Gunde-Cimerman N."/>
            <person name="Song Z."/>
        </authorList>
    </citation>
    <scope>NUCLEOTIDE SEQUENCE</scope>
    <source>
        <strain evidence="2">EXF-8016</strain>
    </source>
</reference>
<proteinExistence type="predicted"/>
<dbReference type="EMBL" id="JAHFYH010000007">
    <property type="protein sequence ID" value="KAH0229712.1"/>
    <property type="molecule type" value="Genomic_DNA"/>
</dbReference>
<dbReference type="SMART" id="SM01007">
    <property type="entry name" value="Aldolase_II"/>
    <property type="match status" value="1"/>
</dbReference>
<dbReference type="Gene3D" id="3.40.225.10">
    <property type="entry name" value="Class II aldolase/adducin N-terminal domain"/>
    <property type="match status" value="1"/>
</dbReference>
<protein>
    <recommendedName>
        <fullName evidence="1">Class II aldolase/adducin N-terminal domain-containing protein</fullName>
    </recommendedName>
</protein>
<dbReference type="InterPro" id="IPR001303">
    <property type="entry name" value="Aldolase_II/adducin_N"/>
</dbReference>
<gene>
    <name evidence="2" type="ORF">KCV03_g1637</name>
</gene>
<dbReference type="OrthoDB" id="3238794at2759"/>
<dbReference type="PANTHER" id="PTHR10672:SF3">
    <property type="entry name" value="PROTEIN HU-LI TAI SHAO"/>
    <property type="match status" value="1"/>
</dbReference>
<comment type="caution">
    <text evidence="2">The sequence shown here is derived from an EMBL/GenBank/DDBJ whole genome shotgun (WGS) entry which is preliminary data.</text>
</comment>
<dbReference type="Pfam" id="PF00596">
    <property type="entry name" value="Aldolase_II"/>
    <property type="match status" value="1"/>
</dbReference>
<accession>A0A9P8GLC5</accession>
<evidence type="ECO:0000259" key="1">
    <source>
        <dbReference type="SMART" id="SM01007"/>
    </source>
</evidence>
<dbReference type="PANTHER" id="PTHR10672">
    <property type="entry name" value="ADDUCIN"/>
    <property type="match status" value="1"/>
</dbReference>
<dbReference type="InterPro" id="IPR051017">
    <property type="entry name" value="Aldolase-II_Adducin_sf"/>
</dbReference>
<feature type="non-terminal residue" evidence="2">
    <location>
        <position position="320"/>
    </location>
</feature>
<feature type="domain" description="Class II aldolase/adducin N-terminal" evidence="1">
    <location>
        <begin position="76"/>
        <end position="261"/>
    </location>
</feature>
<dbReference type="GO" id="GO:0005856">
    <property type="term" value="C:cytoskeleton"/>
    <property type="evidence" value="ECO:0007669"/>
    <property type="project" value="TreeGrafter"/>
</dbReference>
<reference evidence="2" key="2">
    <citation type="submission" date="2021-08" db="EMBL/GenBank/DDBJ databases">
        <authorList>
            <person name="Gostincar C."/>
            <person name="Sun X."/>
            <person name="Song Z."/>
            <person name="Gunde-Cimerman N."/>
        </authorList>
    </citation>
    <scope>NUCLEOTIDE SEQUENCE</scope>
    <source>
        <strain evidence="2">EXF-8016</strain>
    </source>
</reference>
<dbReference type="InterPro" id="IPR036409">
    <property type="entry name" value="Aldolase_II/adducin_N_sf"/>
</dbReference>